<gene>
    <name evidence="1" type="ORF">MYP_2047</name>
</gene>
<dbReference type="Proteomes" id="UP000030185">
    <property type="component" value="Unassembled WGS sequence"/>
</dbReference>
<dbReference type="Gene3D" id="3.30.530.20">
    <property type="match status" value="1"/>
</dbReference>
<dbReference type="SUPFAM" id="SSF55961">
    <property type="entry name" value="Bet v1-like"/>
    <property type="match status" value="1"/>
</dbReference>
<accession>A0A098LEH8</accession>
<dbReference type="InterPro" id="IPR023393">
    <property type="entry name" value="START-like_dom_sf"/>
</dbReference>
<comment type="caution">
    <text evidence="1">The sequence shown here is derived from an EMBL/GenBank/DDBJ whole genome shotgun (WGS) entry which is preliminary data.</text>
</comment>
<keyword evidence="2" id="KW-1185">Reference proteome</keyword>
<organism evidence="1 2">
    <name type="scientific">Sporocytophaga myxococcoides</name>
    <dbReference type="NCBI Taxonomy" id="153721"/>
    <lineage>
        <taxon>Bacteria</taxon>
        <taxon>Pseudomonadati</taxon>
        <taxon>Bacteroidota</taxon>
        <taxon>Cytophagia</taxon>
        <taxon>Cytophagales</taxon>
        <taxon>Cytophagaceae</taxon>
        <taxon>Sporocytophaga</taxon>
    </lineage>
</organism>
<dbReference type="AlphaFoldDB" id="A0A098LEH8"/>
<dbReference type="STRING" id="153721.MYP_2047"/>
<dbReference type="eggNOG" id="COG3832">
    <property type="taxonomic scope" value="Bacteria"/>
</dbReference>
<reference evidence="1 2" key="1">
    <citation type="submission" date="2014-09" db="EMBL/GenBank/DDBJ databases">
        <title>Sporocytophaga myxococcoides PG-01 genome sequencing.</title>
        <authorList>
            <person name="Liu L."/>
            <person name="Gao P.J."/>
            <person name="Chen G.J."/>
            <person name="Wang L.S."/>
        </authorList>
    </citation>
    <scope>NUCLEOTIDE SEQUENCE [LARGE SCALE GENOMIC DNA]</scope>
    <source>
        <strain evidence="1 2">PG-01</strain>
    </source>
</reference>
<evidence type="ECO:0000313" key="1">
    <source>
        <dbReference type="EMBL" id="GAL84819.1"/>
    </source>
</evidence>
<name>A0A098LEH8_9BACT</name>
<evidence type="ECO:0000313" key="2">
    <source>
        <dbReference type="Proteomes" id="UP000030185"/>
    </source>
</evidence>
<proteinExistence type="predicted"/>
<protein>
    <submittedName>
        <fullName evidence="1">Activator of Hsp90 ATPase 1 family protein</fullName>
    </submittedName>
</protein>
<dbReference type="EMBL" id="BBLT01000003">
    <property type="protein sequence ID" value="GAL84819.1"/>
    <property type="molecule type" value="Genomic_DNA"/>
</dbReference>
<sequence length="129" mass="14936">MWDALWSDVSYRQWTDAFSPGSYAESDWKEGSKIKFLTSEGDGMFSVIETKKPNDQMTFRHLGTILKGKEQPKSKESEDWEGAKESYFLSENDGITELNVEVDVTNQYQEYFNKTFPKALEIVKKIAEQ</sequence>